<feature type="transmembrane region" description="Helical" evidence="1">
    <location>
        <begin position="20"/>
        <end position="40"/>
    </location>
</feature>
<feature type="transmembrane region" description="Helical" evidence="1">
    <location>
        <begin position="96"/>
        <end position="115"/>
    </location>
</feature>
<proteinExistence type="predicted"/>
<comment type="caution">
    <text evidence="2">The sequence shown here is derived from an EMBL/GenBank/DDBJ whole genome shotgun (WGS) entry which is preliminary data.</text>
</comment>
<organism evidence="2">
    <name type="scientific">Veillonella atypica</name>
    <dbReference type="NCBI Taxonomy" id="39777"/>
    <lineage>
        <taxon>Bacteria</taxon>
        <taxon>Bacillati</taxon>
        <taxon>Bacillota</taxon>
        <taxon>Negativicutes</taxon>
        <taxon>Veillonellales</taxon>
        <taxon>Veillonellaceae</taxon>
        <taxon>Veillonella</taxon>
    </lineage>
</organism>
<keyword evidence="1" id="KW-1133">Transmembrane helix</keyword>
<keyword evidence="1" id="KW-0812">Transmembrane</keyword>
<gene>
    <name evidence="2" type="ORF">HMPREF3233_00381</name>
</gene>
<dbReference type="RefSeq" id="WP_060807184.1">
    <property type="nucleotide sequence ID" value="NZ_KQ958054.1"/>
</dbReference>
<sequence>MIVAWTLNAIDAIPIEGIVAIPQATLVCTIFIVMLLWPLISHRKLFVLIYRKYINKGHSTFYFCLWFLVGWIDKIVKEDELNSSAFRLSFESYSLYDYIWLVIYILFLMWTIFYADMSNWQRLIGSGSVILLILKSLYVK</sequence>
<dbReference type="AlphaFoldDB" id="A0A133S6Q0"/>
<evidence type="ECO:0000256" key="1">
    <source>
        <dbReference type="SAM" id="Phobius"/>
    </source>
</evidence>
<protein>
    <submittedName>
        <fullName evidence="2">Uncharacterized protein</fullName>
    </submittedName>
</protein>
<dbReference type="Proteomes" id="UP000070226">
    <property type="component" value="Unassembled WGS sequence"/>
</dbReference>
<feature type="transmembrane region" description="Helical" evidence="1">
    <location>
        <begin position="60"/>
        <end position="76"/>
    </location>
</feature>
<evidence type="ECO:0000313" key="2">
    <source>
        <dbReference type="EMBL" id="KXA65380.1"/>
    </source>
</evidence>
<dbReference type="EMBL" id="LRQT01000006">
    <property type="protein sequence ID" value="KXA65380.1"/>
    <property type="molecule type" value="Genomic_DNA"/>
</dbReference>
<evidence type="ECO:0000313" key="3">
    <source>
        <dbReference type="Proteomes" id="UP000070226"/>
    </source>
</evidence>
<accession>A0A133S6Q0</accession>
<dbReference type="PATRIC" id="fig|39777.7.peg.372"/>
<keyword evidence="1" id="KW-0472">Membrane</keyword>
<reference evidence="2 3" key="1">
    <citation type="submission" date="2016-01" db="EMBL/GenBank/DDBJ databases">
        <authorList>
            <person name="Oliw E.H."/>
        </authorList>
    </citation>
    <scope>NUCLEOTIDE SEQUENCE [LARGE SCALE GENOMIC DNA]</scope>
    <source>
        <strain evidence="2 3">CMW7756B</strain>
    </source>
</reference>
<name>A0A133S6Q0_9FIRM</name>